<protein>
    <submittedName>
        <fullName evidence="8">Serine/threonine-protein kinase StkP</fullName>
        <ecNumber evidence="8">2.7.11.1</ecNumber>
    </submittedName>
</protein>
<dbReference type="PROSITE" id="PS50294">
    <property type="entry name" value="WD_REPEATS_REGION"/>
    <property type="match status" value="4"/>
</dbReference>
<dbReference type="InterPro" id="IPR001680">
    <property type="entry name" value="WD40_rpt"/>
</dbReference>
<dbReference type="Gene3D" id="2.130.10.10">
    <property type="entry name" value="YVTN repeat-like/Quinoprotein amine dehydrogenase"/>
    <property type="match status" value="5"/>
</dbReference>
<dbReference type="SMART" id="SM00320">
    <property type="entry name" value="WD40"/>
    <property type="match status" value="12"/>
</dbReference>
<keyword evidence="9" id="KW-1185">Reference proteome</keyword>
<dbReference type="GO" id="GO:0004674">
    <property type="term" value="F:protein serine/threonine kinase activity"/>
    <property type="evidence" value="ECO:0007669"/>
    <property type="project" value="UniProtKB-EC"/>
</dbReference>
<feature type="repeat" description="WD" evidence="3">
    <location>
        <begin position="839"/>
        <end position="871"/>
    </location>
</feature>
<dbReference type="Pfam" id="PF00069">
    <property type="entry name" value="Pkinase"/>
    <property type="match status" value="1"/>
</dbReference>
<accession>A0A5B9W0P4</accession>
<dbReference type="CDD" id="cd14014">
    <property type="entry name" value="STKc_PknB_like"/>
    <property type="match status" value="1"/>
</dbReference>
<dbReference type="PROSITE" id="PS00107">
    <property type="entry name" value="PROTEIN_KINASE_ATP"/>
    <property type="match status" value="1"/>
</dbReference>
<evidence type="ECO:0000259" key="7">
    <source>
        <dbReference type="PROSITE" id="PS50011"/>
    </source>
</evidence>
<dbReference type="Gene3D" id="3.30.200.20">
    <property type="entry name" value="Phosphorylase Kinase, domain 1"/>
    <property type="match status" value="1"/>
</dbReference>
<keyword evidence="8" id="KW-0808">Transferase</keyword>
<dbReference type="InterPro" id="IPR036322">
    <property type="entry name" value="WD40_repeat_dom_sf"/>
</dbReference>
<dbReference type="SUPFAM" id="SSF50978">
    <property type="entry name" value="WD40 repeat-like"/>
    <property type="match status" value="2"/>
</dbReference>
<feature type="repeat" description="WD" evidence="3">
    <location>
        <begin position="1027"/>
        <end position="1059"/>
    </location>
</feature>
<evidence type="ECO:0000256" key="5">
    <source>
        <dbReference type="SAM" id="MobiDB-lite"/>
    </source>
</evidence>
<organism evidence="8 9">
    <name type="scientific">Aquisphaera giovannonii</name>
    <dbReference type="NCBI Taxonomy" id="406548"/>
    <lineage>
        <taxon>Bacteria</taxon>
        <taxon>Pseudomonadati</taxon>
        <taxon>Planctomycetota</taxon>
        <taxon>Planctomycetia</taxon>
        <taxon>Isosphaerales</taxon>
        <taxon>Isosphaeraceae</taxon>
        <taxon>Aquisphaera</taxon>
    </lineage>
</organism>
<dbReference type="PRINTS" id="PR00320">
    <property type="entry name" value="GPROTEINBRPT"/>
</dbReference>
<dbReference type="InterPro" id="IPR020472">
    <property type="entry name" value="WD40_PAC1"/>
</dbReference>
<dbReference type="Proteomes" id="UP000324233">
    <property type="component" value="Chromosome"/>
</dbReference>
<keyword evidence="4" id="KW-0067">ATP-binding</keyword>
<evidence type="ECO:0000256" key="6">
    <source>
        <dbReference type="SAM" id="Phobius"/>
    </source>
</evidence>
<dbReference type="InterPro" id="IPR019775">
    <property type="entry name" value="WD40_repeat_CS"/>
</dbReference>
<dbReference type="InterPro" id="IPR000719">
    <property type="entry name" value="Prot_kinase_dom"/>
</dbReference>
<dbReference type="SUPFAM" id="SSF56112">
    <property type="entry name" value="Protein kinase-like (PK-like)"/>
    <property type="match status" value="1"/>
</dbReference>
<dbReference type="Pfam" id="PF00400">
    <property type="entry name" value="WD40"/>
    <property type="match status" value="7"/>
</dbReference>
<dbReference type="InterPro" id="IPR024977">
    <property type="entry name" value="Apc4-like_WD40_dom"/>
</dbReference>
<evidence type="ECO:0000256" key="1">
    <source>
        <dbReference type="ARBA" id="ARBA00022574"/>
    </source>
</evidence>
<feature type="repeat" description="WD" evidence="3">
    <location>
        <begin position="1079"/>
        <end position="1103"/>
    </location>
</feature>
<evidence type="ECO:0000313" key="9">
    <source>
        <dbReference type="Proteomes" id="UP000324233"/>
    </source>
</evidence>
<dbReference type="KEGG" id="agv:OJF2_26730"/>
<evidence type="ECO:0000256" key="3">
    <source>
        <dbReference type="PROSITE-ProRule" id="PRU00221"/>
    </source>
</evidence>
<evidence type="ECO:0000256" key="2">
    <source>
        <dbReference type="ARBA" id="ARBA00022737"/>
    </source>
</evidence>
<dbReference type="AlphaFoldDB" id="A0A5B9W0P4"/>
<dbReference type="InterPro" id="IPR017441">
    <property type="entry name" value="Protein_kinase_ATP_BS"/>
</dbReference>
<dbReference type="Pfam" id="PF12894">
    <property type="entry name" value="ANAPC4_WD40"/>
    <property type="match status" value="1"/>
</dbReference>
<feature type="repeat" description="WD" evidence="3">
    <location>
        <begin position="533"/>
        <end position="574"/>
    </location>
</feature>
<feature type="transmembrane region" description="Helical" evidence="6">
    <location>
        <begin position="413"/>
        <end position="437"/>
    </location>
</feature>
<name>A0A5B9W0P4_9BACT</name>
<keyword evidence="6" id="KW-0472">Membrane</keyword>
<keyword evidence="2" id="KW-0677">Repeat</keyword>
<dbReference type="PANTHER" id="PTHR19848">
    <property type="entry name" value="WD40 REPEAT PROTEIN"/>
    <property type="match status" value="1"/>
</dbReference>
<keyword evidence="6" id="KW-0812">Transmembrane</keyword>
<feature type="repeat" description="WD" evidence="3">
    <location>
        <begin position="924"/>
        <end position="966"/>
    </location>
</feature>
<keyword evidence="4" id="KW-0547">Nucleotide-binding</keyword>
<dbReference type="GO" id="GO:0005524">
    <property type="term" value="F:ATP binding"/>
    <property type="evidence" value="ECO:0007669"/>
    <property type="project" value="UniProtKB-UniRule"/>
</dbReference>
<feature type="compositionally biased region" description="Low complexity" evidence="5">
    <location>
        <begin position="100"/>
        <end position="113"/>
    </location>
</feature>
<feature type="binding site" evidence="4">
    <location>
        <position position="155"/>
    </location>
    <ligand>
        <name>ATP</name>
        <dbReference type="ChEBI" id="CHEBI:30616"/>
    </ligand>
</feature>
<sequence>MPIQREYLRTVREACAELRSRLRDGEAIRVEAILSAYPTLGENEEAVLELIHTEVTTRHDLGQKPTLDEWQERFPDLLGRMESLLSLREVLGSEMPTLSDGSGPAPAPAAQAERGADDRFPRIANYHIIEEIGRGGMGVVYKARQSNLSRVVALKMILAGENAGLRERARLRNEAEAAAQLIHPNVVQIFEIGDHDGLPYLTMEYVVGGNLTRMIRGMPQAFRWSARLTEILARAIHVAHQRGIVHRDLNPSNILMTPDGVPKITDFGLAKFLMGEQGVSLNGVLLGTPSYMAPEQVSGGEGAIGPATDVYALGALLYEMVTGAAPFRGFTPMETLCQVVEAELVPPSRLRHGVPADLETICLKCLDREPSRRYASAADLADDLRRFGENQPIRAKRTTRLRRFLQWRRRQPLAAGLLAFSLLLSLLLLGGAVFHYLKVTESNRELEKRLSLAESEKSVVSYQRSRADGETRGVAKRSYDMLLGRVKQALDEGQPELAVQLLDGWVADDRLDLAKGFEWEYIRSLIRRARPPQKGHSGAVICVAASGRPGELVSGDASGHIIRWDTRAGTHARFRDRHAGKVLRLAYDAPSNATEGTVASLGEAAEGLQVRFWDAKQGRAVGDFRIGAMEVSDFRLSHGGTRLHLCGKMAGGDGWRAWAWVRSDGGWRADPSGARGGVTRLAWSGGEDLLAEGSSDGTVQLFRADGSPARPLEQRPAGAIQSLTVSKTGRRVAAGTDGGALLIWDAASGKLLAFSPGRYGPIRFLRFWRGDEAVVGCDGGSRLWTRLVDRPEELCILPVEGRSSFRWFALAPDERRLAAGDDRMVWTWGLADGVPGRPYRANSRLSAPIAFDADGSSLLLGCGDHSIRVWDHRDLGEEGTELGSHDGEAWSLCFDHGGAMLASGGDDHLVRIWDLKGRREIARLAGHDQTVTALSMAPRGEKPGDGPPALLASAGLDGKIFLWDLDPTRPEPAGSPARRTLLHDFGAADRLWAVSFSPHGTHLAAAGKRGVISMWDLRKPSAPPVELPAVGAAINALAYTPSGNILASSSTNGLVKFWDPDHFIPYKGRDRTGPVTWCLAFTPDGQTLVEGTADRTARFWSIQEWGVNQTILGHPMGVRGVATHPDQSLMATGCDDGKVRLWDLESSQLFYAMNGHTARVNAVAFSPDGSRLASCDHRGSVRIWSGDAPPR</sequence>
<gene>
    <name evidence="8" type="primary">stkP_5</name>
    <name evidence="8" type="ORF">OJF2_26730</name>
</gene>
<keyword evidence="1 3" id="KW-0853">WD repeat</keyword>
<dbReference type="Gene3D" id="1.10.510.10">
    <property type="entry name" value="Transferase(Phosphotransferase) domain 1"/>
    <property type="match status" value="1"/>
</dbReference>
<dbReference type="CDD" id="cd00200">
    <property type="entry name" value="WD40"/>
    <property type="match status" value="1"/>
</dbReference>
<evidence type="ECO:0000313" key="8">
    <source>
        <dbReference type="EMBL" id="QEH34138.1"/>
    </source>
</evidence>
<dbReference type="RefSeq" id="WP_168221758.1">
    <property type="nucleotide sequence ID" value="NZ_CP042997.1"/>
</dbReference>
<feature type="repeat" description="WD" evidence="3">
    <location>
        <begin position="882"/>
        <end position="923"/>
    </location>
</feature>
<evidence type="ECO:0000256" key="4">
    <source>
        <dbReference type="PROSITE-ProRule" id="PRU10141"/>
    </source>
</evidence>
<dbReference type="EMBL" id="CP042997">
    <property type="protein sequence ID" value="QEH34138.1"/>
    <property type="molecule type" value="Genomic_DNA"/>
</dbReference>
<feature type="repeat" description="WD" evidence="3">
    <location>
        <begin position="1111"/>
        <end position="1152"/>
    </location>
</feature>
<dbReference type="PANTHER" id="PTHR19848:SF8">
    <property type="entry name" value="F-BOX AND WD REPEAT DOMAIN CONTAINING 7"/>
    <property type="match status" value="1"/>
</dbReference>
<feature type="domain" description="Protein kinase" evidence="7">
    <location>
        <begin position="126"/>
        <end position="387"/>
    </location>
</feature>
<feature type="region of interest" description="Disordered" evidence="5">
    <location>
        <begin position="95"/>
        <end position="115"/>
    </location>
</feature>
<dbReference type="InterPro" id="IPR011009">
    <property type="entry name" value="Kinase-like_dom_sf"/>
</dbReference>
<proteinExistence type="predicted"/>
<dbReference type="InterPro" id="IPR015943">
    <property type="entry name" value="WD40/YVTN_repeat-like_dom_sf"/>
</dbReference>
<keyword evidence="8" id="KW-0418">Kinase</keyword>
<keyword evidence="6" id="KW-1133">Transmembrane helix</keyword>
<dbReference type="PROSITE" id="PS50082">
    <property type="entry name" value="WD_REPEATS_2"/>
    <property type="match status" value="9"/>
</dbReference>
<dbReference type="EC" id="2.7.11.1" evidence="8"/>
<feature type="repeat" description="WD" evidence="3">
    <location>
        <begin position="1153"/>
        <end position="1185"/>
    </location>
</feature>
<dbReference type="PROSITE" id="PS00678">
    <property type="entry name" value="WD_REPEATS_1"/>
    <property type="match status" value="3"/>
</dbReference>
<dbReference type="PROSITE" id="PS50011">
    <property type="entry name" value="PROTEIN_KINASE_DOM"/>
    <property type="match status" value="1"/>
</dbReference>
<reference evidence="8 9" key="1">
    <citation type="submission" date="2019-08" db="EMBL/GenBank/DDBJ databases">
        <title>Deep-cultivation of Planctomycetes and their phenomic and genomic characterization uncovers novel biology.</title>
        <authorList>
            <person name="Wiegand S."/>
            <person name="Jogler M."/>
            <person name="Boedeker C."/>
            <person name="Pinto D."/>
            <person name="Vollmers J."/>
            <person name="Rivas-Marin E."/>
            <person name="Kohn T."/>
            <person name="Peeters S.H."/>
            <person name="Heuer A."/>
            <person name="Rast P."/>
            <person name="Oberbeckmann S."/>
            <person name="Bunk B."/>
            <person name="Jeske O."/>
            <person name="Meyerdierks A."/>
            <person name="Storesund J.E."/>
            <person name="Kallscheuer N."/>
            <person name="Luecker S."/>
            <person name="Lage O.M."/>
            <person name="Pohl T."/>
            <person name="Merkel B.J."/>
            <person name="Hornburger P."/>
            <person name="Mueller R.-W."/>
            <person name="Bruemmer F."/>
            <person name="Labrenz M."/>
            <person name="Spormann A.M."/>
            <person name="Op den Camp H."/>
            <person name="Overmann J."/>
            <person name="Amann R."/>
            <person name="Jetten M.S.M."/>
            <person name="Mascher T."/>
            <person name="Medema M.H."/>
            <person name="Devos D.P."/>
            <person name="Kaster A.-K."/>
            <person name="Ovreas L."/>
            <person name="Rohde M."/>
            <person name="Galperin M.Y."/>
            <person name="Jogler C."/>
        </authorList>
    </citation>
    <scope>NUCLEOTIDE SEQUENCE [LARGE SCALE GENOMIC DNA]</scope>
    <source>
        <strain evidence="8 9">OJF2</strain>
    </source>
</reference>
<feature type="repeat" description="WD" evidence="3">
    <location>
        <begin position="984"/>
        <end position="1018"/>
    </location>
</feature>